<organism evidence="2 3">
    <name type="scientific">Anaeromyxobacter oryzae</name>
    <dbReference type="NCBI Taxonomy" id="2918170"/>
    <lineage>
        <taxon>Bacteria</taxon>
        <taxon>Pseudomonadati</taxon>
        <taxon>Myxococcota</taxon>
        <taxon>Myxococcia</taxon>
        <taxon>Myxococcales</taxon>
        <taxon>Cystobacterineae</taxon>
        <taxon>Anaeromyxobacteraceae</taxon>
        <taxon>Anaeromyxobacter</taxon>
    </lineage>
</organism>
<accession>A0ABM7X4V5</accession>
<dbReference type="EMBL" id="AP025591">
    <property type="protein sequence ID" value="BDG06816.1"/>
    <property type="molecule type" value="Genomic_DNA"/>
</dbReference>
<feature type="domain" description="Carrier" evidence="1">
    <location>
        <begin position="1"/>
        <end position="76"/>
    </location>
</feature>
<proteinExistence type="predicted"/>
<dbReference type="InterPro" id="IPR036736">
    <property type="entry name" value="ACP-like_sf"/>
</dbReference>
<evidence type="ECO:0000313" key="3">
    <source>
        <dbReference type="Proteomes" id="UP001162891"/>
    </source>
</evidence>
<dbReference type="Pfam" id="PF00550">
    <property type="entry name" value="PP-binding"/>
    <property type="match status" value="1"/>
</dbReference>
<keyword evidence="3" id="KW-1185">Reference proteome</keyword>
<dbReference type="InterPro" id="IPR009081">
    <property type="entry name" value="PP-bd_ACP"/>
</dbReference>
<evidence type="ECO:0000313" key="2">
    <source>
        <dbReference type="EMBL" id="BDG06816.1"/>
    </source>
</evidence>
<dbReference type="SUPFAM" id="SSF47336">
    <property type="entry name" value="ACP-like"/>
    <property type="match status" value="1"/>
</dbReference>
<dbReference type="Proteomes" id="UP001162891">
    <property type="component" value="Chromosome"/>
</dbReference>
<protein>
    <recommendedName>
        <fullName evidence="1">Carrier domain-containing protein</fullName>
    </recommendedName>
</protein>
<dbReference type="RefSeq" id="WP_248357291.1">
    <property type="nucleotide sequence ID" value="NZ_AP025591.1"/>
</dbReference>
<reference evidence="3" key="1">
    <citation type="journal article" date="2022" name="Int. J. Syst. Evol. Microbiol.">
        <title>Anaeromyxobacter oryzae sp. nov., Anaeromyxobacter diazotrophicus sp. nov. and Anaeromyxobacter paludicola sp. nov., isolated from paddy soils.</title>
        <authorList>
            <person name="Itoh H."/>
            <person name="Xu Z."/>
            <person name="Mise K."/>
            <person name="Masuda Y."/>
            <person name="Ushijima N."/>
            <person name="Hayakawa C."/>
            <person name="Shiratori Y."/>
            <person name="Senoo K."/>
        </authorList>
    </citation>
    <scope>NUCLEOTIDE SEQUENCE [LARGE SCALE GENOMIC DNA]</scope>
    <source>
        <strain evidence="3">Red232</strain>
    </source>
</reference>
<evidence type="ECO:0000259" key="1">
    <source>
        <dbReference type="PROSITE" id="PS50075"/>
    </source>
</evidence>
<gene>
    <name evidence="2" type="ORF">AMOR_58120</name>
</gene>
<name>A0ABM7X4V5_9BACT</name>
<dbReference type="Gene3D" id="1.10.1200.10">
    <property type="entry name" value="ACP-like"/>
    <property type="match status" value="1"/>
</dbReference>
<dbReference type="PROSITE" id="PS50075">
    <property type="entry name" value="CARRIER"/>
    <property type="match status" value="1"/>
</dbReference>
<sequence length="78" mass="8541">MAVRDSLREFIRSWLLVDDLPDDASFLASGAVDSLGLVQLVAFVETELGVRVAEEDLVPANFDSVASIDTYVQRKRAA</sequence>